<evidence type="ECO:0000256" key="1">
    <source>
        <dbReference type="SAM" id="MobiDB-lite"/>
    </source>
</evidence>
<dbReference type="KEGG" id="mgad:MGAD_20220"/>
<feature type="transmembrane region" description="Helical" evidence="2">
    <location>
        <begin position="6"/>
        <end position="25"/>
    </location>
</feature>
<reference evidence="3 4" key="1">
    <citation type="journal article" date="2019" name="Emerg. Microbes Infect.">
        <title>Comprehensive subspecies identification of 175 nontuberculous mycobacteria species based on 7547 genomic profiles.</title>
        <authorList>
            <person name="Matsumoto Y."/>
            <person name="Kinjo T."/>
            <person name="Motooka D."/>
            <person name="Nabeya D."/>
            <person name="Jung N."/>
            <person name="Uechi K."/>
            <person name="Horii T."/>
            <person name="Iida T."/>
            <person name="Fujita J."/>
            <person name="Nakamura S."/>
        </authorList>
    </citation>
    <scope>NUCLEOTIDE SEQUENCE [LARGE SCALE GENOMIC DNA]</scope>
    <source>
        <strain evidence="3 4">JCM 12688</strain>
    </source>
</reference>
<evidence type="ECO:0000313" key="4">
    <source>
        <dbReference type="Proteomes" id="UP000466187"/>
    </source>
</evidence>
<dbReference type="Proteomes" id="UP000466187">
    <property type="component" value="Chromosome"/>
</dbReference>
<proteinExistence type="predicted"/>
<feature type="region of interest" description="Disordered" evidence="1">
    <location>
        <begin position="130"/>
        <end position="185"/>
    </location>
</feature>
<keyword evidence="2" id="KW-1133">Transmembrane helix</keyword>
<dbReference type="EMBL" id="AP022608">
    <property type="protein sequence ID" value="BBZ17687.1"/>
    <property type="molecule type" value="Genomic_DNA"/>
</dbReference>
<keyword evidence="2" id="KW-0812">Transmembrane</keyword>
<feature type="compositionally biased region" description="Polar residues" evidence="1">
    <location>
        <begin position="168"/>
        <end position="177"/>
    </location>
</feature>
<organism evidence="3 4">
    <name type="scientific">Mycolicibacterium gadium</name>
    <name type="common">Mycobacterium gadium</name>
    <dbReference type="NCBI Taxonomy" id="1794"/>
    <lineage>
        <taxon>Bacteria</taxon>
        <taxon>Bacillati</taxon>
        <taxon>Actinomycetota</taxon>
        <taxon>Actinomycetes</taxon>
        <taxon>Mycobacteriales</taxon>
        <taxon>Mycobacteriaceae</taxon>
        <taxon>Mycolicibacterium</taxon>
    </lineage>
</organism>
<accession>A0A7I7WLT0</accession>
<protein>
    <submittedName>
        <fullName evidence="3">Uncharacterized protein</fullName>
    </submittedName>
</protein>
<keyword evidence="2" id="KW-0472">Membrane</keyword>
<sequence length="185" mass="19810">MVSPGFAGLAALVAAVIAACAVLYASRRARQRFEQHRDRDERRQEQARRDAENALAWERWQWVVDTAGIEPAASEGATLGLGPAVTLELLSGLIRDAERLGDDTLAKAVAVYQEQLTLVLAQQAGPVSDIAGATAKRPPDETRDNNPASAHRKPSMPAPTVAAEKSSTETPSATMAETSGGRRRR</sequence>
<name>A0A7I7WLT0_MYCGU</name>
<evidence type="ECO:0000313" key="3">
    <source>
        <dbReference type="EMBL" id="BBZ17687.1"/>
    </source>
</evidence>
<dbReference type="AlphaFoldDB" id="A0A7I7WLT0"/>
<evidence type="ECO:0000256" key="2">
    <source>
        <dbReference type="SAM" id="Phobius"/>
    </source>
</evidence>
<gene>
    <name evidence="3" type="ORF">MGAD_20220</name>
</gene>